<feature type="transmembrane region" description="Helical" evidence="8">
    <location>
        <begin position="21"/>
        <end position="44"/>
    </location>
</feature>
<dbReference type="GO" id="GO:0034040">
    <property type="term" value="F:ATPase-coupled lipid transmembrane transporter activity"/>
    <property type="evidence" value="ECO:0007669"/>
    <property type="project" value="TreeGrafter"/>
</dbReference>
<dbReference type="GO" id="GO:0016887">
    <property type="term" value="F:ATP hydrolysis activity"/>
    <property type="evidence" value="ECO:0007669"/>
    <property type="project" value="InterPro"/>
</dbReference>
<dbReference type="PANTHER" id="PTHR24221">
    <property type="entry name" value="ATP-BINDING CASSETTE SUB-FAMILY B"/>
    <property type="match status" value="1"/>
</dbReference>
<evidence type="ECO:0000256" key="6">
    <source>
        <dbReference type="ARBA" id="ARBA00023136"/>
    </source>
</evidence>
<protein>
    <submittedName>
        <fullName evidence="11">ATP-binding cassette domain-containing protein</fullName>
    </submittedName>
</protein>
<dbReference type="InterPro" id="IPR027417">
    <property type="entry name" value="P-loop_NTPase"/>
</dbReference>
<dbReference type="Gene3D" id="3.40.50.300">
    <property type="entry name" value="P-loop containing nucleotide triphosphate hydrolases"/>
    <property type="match status" value="2"/>
</dbReference>
<dbReference type="Proteomes" id="UP000470470">
    <property type="component" value="Unassembled WGS sequence"/>
</dbReference>
<dbReference type="InterPro" id="IPR011527">
    <property type="entry name" value="ABC1_TM_dom"/>
</dbReference>
<evidence type="ECO:0000256" key="2">
    <source>
        <dbReference type="ARBA" id="ARBA00022692"/>
    </source>
</evidence>
<evidence type="ECO:0000259" key="10">
    <source>
        <dbReference type="PROSITE" id="PS50929"/>
    </source>
</evidence>
<evidence type="ECO:0000256" key="3">
    <source>
        <dbReference type="ARBA" id="ARBA00022741"/>
    </source>
</evidence>
<dbReference type="PROSITE" id="PS00211">
    <property type="entry name" value="ABC_TRANSPORTER_1"/>
    <property type="match status" value="1"/>
</dbReference>
<keyword evidence="12" id="KW-1185">Reference proteome</keyword>
<feature type="domain" description="ABC transmembrane type-1" evidence="10">
    <location>
        <begin position="660"/>
        <end position="919"/>
    </location>
</feature>
<dbReference type="InterPro" id="IPR036640">
    <property type="entry name" value="ABC1_TM_sf"/>
</dbReference>
<keyword evidence="4 11" id="KW-0067">ATP-binding</keyword>
<evidence type="ECO:0000313" key="11">
    <source>
        <dbReference type="EMBL" id="NEL54058.1"/>
    </source>
</evidence>
<feature type="transmembrane region" description="Helical" evidence="8">
    <location>
        <begin position="699"/>
        <end position="722"/>
    </location>
</feature>
<gene>
    <name evidence="11" type="ORF">G1H19_08615</name>
</gene>
<feature type="region of interest" description="Disordered" evidence="7">
    <location>
        <begin position="569"/>
        <end position="643"/>
    </location>
</feature>
<keyword evidence="2 8" id="KW-0812">Transmembrane</keyword>
<evidence type="ECO:0000256" key="5">
    <source>
        <dbReference type="ARBA" id="ARBA00022989"/>
    </source>
</evidence>
<evidence type="ECO:0000313" key="12">
    <source>
        <dbReference type="Proteomes" id="UP000470470"/>
    </source>
</evidence>
<dbReference type="InterPro" id="IPR017871">
    <property type="entry name" value="ABC_transporter-like_CS"/>
</dbReference>
<dbReference type="InterPro" id="IPR003593">
    <property type="entry name" value="AAA+_ATPase"/>
</dbReference>
<sequence length="1200" mass="125132">MGRVRQHAPRGLRRLAGPGTVVAFVLAVTAAVIETVGTVVTGRIAEDPTAGLVGVLAGLLVVAAAGEVVGRTLFATAVGRAEGVLRADLLDAVLHQPLTTLEGQGVGELLDRVDDDTRQLATLLRISGWAMGRAVLRSVLAWVTAGVVWWPAWVAFPLVAVVVLAAVRRLTPELARSKTVEEEAWSDGAAQLEEAVAGRDDVRTSLGQAHVLAQFAQRSAEILRRNGRTSRVAARVALRSGLVLHGLLAALALLAIALVDGGTLDVATLVTLWLLVTTFVGRLDEVNHHLPEMHEGLGALTRIRTLMATAPEPTGGAPLPVTDNTVEVRELDFAYDGEGHAEPFHLRIDGWVVPAGTTCALVGRSGAGKSTLAKLLSRAVEPPPGTVWVGGQDVTGTDLQQLRAGVGVVTQRTELLGATLAENLTLFADVPRDRVEAAVAELGLTSWVDSLPDGLDTQIGPRGTTLSAGQEQLVAFARLLLRDVRVVVLDEATARMDPATEQLVTRATRRLLRDRTGIVVAHRLGTTRWCDAVAVLDAGRIVQHGPRTELATTLGPFRDLLVAAGAGAGGTLDATTPEPHLAEPHLPAPHLPEPHLPEPQTPAPHGPGPTVTGERAARGTPDTGPATAGERREPRPPPDPPRVRLARTVTRAVLAHPAWGLTAGLAFWLGSVTGTYGVLTGALWGELVAGLERGEGPAGTAIALASSLVVSSVFVGFAFRWFPLWWTGVTLRLRLAVLRGQTEQRRLARTPPGEVTARALDSDRLLNLTDRWIDVVLGAGATVLTVVVTGQPVAGLVAGGVIVGSALVAALGAPLAGRAGRVAGDLRADFGRQLVSALEAVRTVKLAAATGPVQRHLEQVDARRVGATVRETRIRTLLEGAPVLLVQLAVVATWTLHLTGAWDLATALTVSTAVAGFGWYGTTAGLAVVERPIAGAWLREATRLAGREDLVSVPPGVDLVAGSAPAPAVGDRVRLERLRLSGVTVVHDDGTVGVSEVDLDVPAGSLTLLVGRVGSGKSSLLAALAGLADHEGTIRWNDTVVGDPQLFLRPGQVAHVAQLPRVLSGTITDNVALGHDREVDGALVAARMQTDVLAAGGVGTLVGHRGVRLSGGQAQRLALARALATDAELVLADDVSSALDARTELELWAALRDRGTTVVGATAKRAALALADQVVVLEGGRVAATGRWTDLAEAWGHLAG</sequence>
<dbReference type="Gene3D" id="1.20.1560.10">
    <property type="entry name" value="ABC transporter type 1, transmembrane domain"/>
    <property type="match status" value="2"/>
</dbReference>
<proteinExistence type="predicted"/>
<feature type="transmembrane region" description="Helical" evidence="8">
    <location>
        <begin position="904"/>
        <end position="929"/>
    </location>
</feature>
<dbReference type="EMBL" id="JAAGWK010000010">
    <property type="protein sequence ID" value="NEL54058.1"/>
    <property type="molecule type" value="Genomic_DNA"/>
</dbReference>
<organism evidence="11 12">
    <name type="scientific">Goekera deserti</name>
    <dbReference type="NCBI Taxonomy" id="2497753"/>
    <lineage>
        <taxon>Bacteria</taxon>
        <taxon>Bacillati</taxon>
        <taxon>Actinomycetota</taxon>
        <taxon>Actinomycetes</taxon>
        <taxon>Geodermatophilales</taxon>
        <taxon>Geodermatophilaceae</taxon>
        <taxon>Goekera</taxon>
    </lineage>
</organism>
<feature type="transmembrane region" description="Helical" evidence="8">
    <location>
        <begin position="236"/>
        <end position="258"/>
    </location>
</feature>
<dbReference type="GO" id="GO:0005524">
    <property type="term" value="F:ATP binding"/>
    <property type="evidence" value="ECO:0007669"/>
    <property type="project" value="UniProtKB-KW"/>
</dbReference>
<feature type="transmembrane region" description="Helical" evidence="8">
    <location>
        <begin position="772"/>
        <end position="790"/>
    </location>
</feature>
<dbReference type="PANTHER" id="PTHR24221:SF654">
    <property type="entry name" value="ATP-BINDING CASSETTE SUB-FAMILY B MEMBER 6"/>
    <property type="match status" value="1"/>
</dbReference>
<feature type="transmembrane region" description="Helical" evidence="8">
    <location>
        <begin position="652"/>
        <end position="679"/>
    </location>
</feature>
<accession>A0A7K3WC63</accession>
<keyword evidence="6 8" id="KW-0472">Membrane</keyword>
<keyword evidence="3" id="KW-0547">Nucleotide-binding</keyword>
<dbReference type="Pfam" id="PF00664">
    <property type="entry name" value="ABC_membrane"/>
    <property type="match status" value="1"/>
</dbReference>
<feature type="compositionally biased region" description="Pro residues" evidence="7">
    <location>
        <begin position="597"/>
        <end position="607"/>
    </location>
</feature>
<dbReference type="Pfam" id="PF00005">
    <property type="entry name" value="ABC_tran"/>
    <property type="match status" value="2"/>
</dbReference>
<feature type="transmembrane region" description="Helical" evidence="8">
    <location>
        <begin position="50"/>
        <end position="70"/>
    </location>
</feature>
<comment type="subcellular location">
    <subcellularLocation>
        <location evidence="1">Cell membrane</location>
        <topology evidence="1">Multi-pass membrane protein</topology>
    </subcellularLocation>
</comment>
<feature type="domain" description="ABC transporter" evidence="9">
    <location>
        <begin position="978"/>
        <end position="1198"/>
    </location>
</feature>
<evidence type="ECO:0000256" key="4">
    <source>
        <dbReference type="ARBA" id="ARBA00022840"/>
    </source>
</evidence>
<evidence type="ECO:0000259" key="9">
    <source>
        <dbReference type="PROSITE" id="PS50893"/>
    </source>
</evidence>
<dbReference type="PROSITE" id="PS50929">
    <property type="entry name" value="ABC_TM1F"/>
    <property type="match status" value="2"/>
</dbReference>
<dbReference type="InterPro" id="IPR003439">
    <property type="entry name" value="ABC_transporter-like_ATP-bd"/>
</dbReference>
<dbReference type="AlphaFoldDB" id="A0A7K3WC63"/>
<feature type="transmembrane region" description="Helical" evidence="8">
    <location>
        <begin position="796"/>
        <end position="817"/>
    </location>
</feature>
<dbReference type="GO" id="GO:0005886">
    <property type="term" value="C:plasma membrane"/>
    <property type="evidence" value="ECO:0007669"/>
    <property type="project" value="UniProtKB-SubCell"/>
</dbReference>
<name>A0A7K3WC63_9ACTN</name>
<comment type="caution">
    <text evidence="11">The sequence shown here is derived from an EMBL/GenBank/DDBJ whole genome shotgun (WGS) entry which is preliminary data.</text>
</comment>
<dbReference type="SUPFAM" id="SSF52540">
    <property type="entry name" value="P-loop containing nucleoside triphosphate hydrolases"/>
    <property type="match status" value="2"/>
</dbReference>
<dbReference type="PROSITE" id="PS50893">
    <property type="entry name" value="ABC_TRANSPORTER_2"/>
    <property type="match status" value="2"/>
</dbReference>
<feature type="transmembrane region" description="Helical" evidence="8">
    <location>
        <begin position="264"/>
        <end position="283"/>
    </location>
</feature>
<feature type="transmembrane region" description="Helical" evidence="8">
    <location>
        <begin position="148"/>
        <end position="167"/>
    </location>
</feature>
<dbReference type="GO" id="GO:0140359">
    <property type="term" value="F:ABC-type transporter activity"/>
    <property type="evidence" value="ECO:0007669"/>
    <property type="project" value="InterPro"/>
</dbReference>
<feature type="domain" description="ABC transporter" evidence="9">
    <location>
        <begin position="328"/>
        <end position="563"/>
    </location>
</feature>
<evidence type="ECO:0000256" key="8">
    <source>
        <dbReference type="SAM" id="Phobius"/>
    </source>
</evidence>
<reference evidence="11 12" key="1">
    <citation type="submission" date="2020-02" db="EMBL/GenBank/DDBJ databases">
        <title>The whole genome sequence of CPCC 205119.</title>
        <authorList>
            <person name="Jiang Z."/>
        </authorList>
    </citation>
    <scope>NUCLEOTIDE SEQUENCE [LARGE SCALE GENOMIC DNA]</scope>
    <source>
        <strain evidence="11 12">CPCC 205119</strain>
    </source>
</reference>
<evidence type="ECO:0000256" key="7">
    <source>
        <dbReference type="SAM" id="MobiDB-lite"/>
    </source>
</evidence>
<dbReference type="SMART" id="SM00382">
    <property type="entry name" value="AAA"/>
    <property type="match status" value="2"/>
</dbReference>
<feature type="transmembrane region" description="Helical" evidence="8">
    <location>
        <begin position="877"/>
        <end position="898"/>
    </location>
</feature>
<feature type="domain" description="ABC transmembrane type-1" evidence="10">
    <location>
        <begin position="21"/>
        <end position="295"/>
    </location>
</feature>
<evidence type="ECO:0000256" key="1">
    <source>
        <dbReference type="ARBA" id="ARBA00004651"/>
    </source>
</evidence>
<keyword evidence="5 8" id="KW-1133">Transmembrane helix</keyword>
<dbReference type="InterPro" id="IPR039421">
    <property type="entry name" value="Type_1_exporter"/>
</dbReference>
<dbReference type="SUPFAM" id="SSF90123">
    <property type="entry name" value="ABC transporter transmembrane region"/>
    <property type="match status" value="2"/>
</dbReference>